<dbReference type="Pfam" id="PF16211">
    <property type="entry name" value="Histone_H2A_C"/>
    <property type="match status" value="1"/>
</dbReference>
<feature type="region of interest" description="Disordered" evidence="2">
    <location>
        <begin position="138"/>
        <end position="185"/>
    </location>
</feature>
<dbReference type="Pfam" id="PF00808">
    <property type="entry name" value="CBFD_NFYB_HMF"/>
    <property type="match status" value="1"/>
</dbReference>
<dbReference type="CDD" id="cd00074">
    <property type="entry name" value="HFD_H2A"/>
    <property type="match status" value="1"/>
</dbReference>
<dbReference type="GO" id="GO:0005634">
    <property type="term" value="C:nucleus"/>
    <property type="evidence" value="ECO:0007669"/>
    <property type="project" value="UniProtKB-SubCell"/>
</dbReference>
<dbReference type="OrthoDB" id="6412308at2759"/>
<evidence type="ECO:0000313" key="6">
    <source>
        <dbReference type="Proteomes" id="UP000187209"/>
    </source>
</evidence>
<feature type="compositionally biased region" description="Polar residues" evidence="2">
    <location>
        <begin position="13"/>
        <end position="26"/>
    </location>
</feature>
<evidence type="ECO:0000313" key="5">
    <source>
        <dbReference type="EMBL" id="OMJ82882.1"/>
    </source>
</evidence>
<comment type="subunit">
    <text evidence="1">The nucleosome is a histone octamer containing two molecules each of H2A, H2B, H3 and H4 assembled in one H3-H4 heterotetramer and two H2A-H2B heterodimers. The octamer wraps approximately 147 bp of DNA.</text>
</comment>
<feature type="domain" description="Transcription factor CBF/NF-Y/archaeal histone" evidence="3">
    <location>
        <begin position="40"/>
        <end position="105"/>
    </location>
</feature>
<keyword evidence="6" id="KW-1185">Reference proteome</keyword>
<comment type="similarity">
    <text evidence="1">Belongs to the histone H2A family.</text>
</comment>
<feature type="region of interest" description="Disordered" evidence="2">
    <location>
        <begin position="1"/>
        <end position="26"/>
    </location>
</feature>
<feature type="compositionally biased region" description="Basic and acidic residues" evidence="2">
    <location>
        <begin position="1"/>
        <end position="10"/>
    </location>
</feature>
<comment type="subcellular location">
    <subcellularLocation>
        <location evidence="1">Nucleus</location>
    </subcellularLocation>
</comment>
<evidence type="ECO:0000256" key="1">
    <source>
        <dbReference type="RuleBase" id="RU003767"/>
    </source>
</evidence>
<dbReference type="InterPro" id="IPR032454">
    <property type="entry name" value="Histone_H2A_C"/>
</dbReference>
<dbReference type="GO" id="GO:0030527">
    <property type="term" value="F:structural constituent of chromatin"/>
    <property type="evidence" value="ECO:0007669"/>
    <property type="project" value="InterPro"/>
</dbReference>
<dbReference type="GO" id="GO:0046982">
    <property type="term" value="F:protein heterodimerization activity"/>
    <property type="evidence" value="ECO:0007669"/>
    <property type="project" value="InterPro"/>
</dbReference>
<dbReference type="Gene3D" id="1.10.20.10">
    <property type="entry name" value="Histone, subunit A"/>
    <property type="match status" value="1"/>
</dbReference>
<sequence>MPAKKEETKKKNVTQTQTSLKTQGMKSQKLRISEKVGLIFPVARVLRLMKKKRIADRISPKCAIGVAAVLEYLAAEVLEMAGDVACQPDSESQHMIKPRHICLAVKSDAEMVEAIGSHVIIPMGGVIPHIEDVLEKKKRRSKNVNKATENLKDDQAKEDDDEDEDEEDEEEEDDEEDDEDEETEE</sequence>
<keyword evidence="1" id="KW-0539">Nucleus</keyword>
<dbReference type="SUPFAM" id="SSF47113">
    <property type="entry name" value="Histone-fold"/>
    <property type="match status" value="1"/>
</dbReference>
<gene>
    <name evidence="5" type="ORF">SteCoe_16276</name>
</gene>
<evidence type="ECO:0000256" key="2">
    <source>
        <dbReference type="SAM" id="MobiDB-lite"/>
    </source>
</evidence>
<keyword evidence="1" id="KW-0544">Nucleosome core</keyword>
<evidence type="ECO:0000259" key="3">
    <source>
        <dbReference type="Pfam" id="PF00808"/>
    </source>
</evidence>
<protein>
    <recommendedName>
        <fullName evidence="1">Histone H2A</fullName>
    </recommendedName>
</protein>
<dbReference type="Proteomes" id="UP000187209">
    <property type="component" value="Unassembled WGS sequence"/>
</dbReference>
<dbReference type="GO" id="GO:0003677">
    <property type="term" value="F:DNA binding"/>
    <property type="evidence" value="ECO:0007669"/>
    <property type="project" value="UniProtKB-KW"/>
</dbReference>
<accession>A0A1R2C1H2</accession>
<dbReference type="GO" id="GO:0000786">
    <property type="term" value="C:nucleosome"/>
    <property type="evidence" value="ECO:0007669"/>
    <property type="project" value="UniProtKB-KW"/>
</dbReference>
<dbReference type="EMBL" id="MPUH01000323">
    <property type="protein sequence ID" value="OMJ82882.1"/>
    <property type="molecule type" value="Genomic_DNA"/>
</dbReference>
<organism evidence="5 6">
    <name type="scientific">Stentor coeruleus</name>
    <dbReference type="NCBI Taxonomy" id="5963"/>
    <lineage>
        <taxon>Eukaryota</taxon>
        <taxon>Sar</taxon>
        <taxon>Alveolata</taxon>
        <taxon>Ciliophora</taxon>
        <taxon>Postciliodesmatophora</taxon>
        <taxon>Heterotrichea</taxon>
        <taxon>Heterotrichida</taxon>
        <taxon>Stentoridae</taxon>
        <taxon>Stentor</taxon>
    </lineage>
</organism>
<dbReference type="PRINTS" id="PR00620">
    <property type="entry name" value="HISTONEH2A"/>
</dbReference>
<name>A0A1R2C1H2_9CILI</name>
<feature type="compositionally biased region" description="Acidic residues" evidence="2">
    <location>
        <begin position="156"/>
        <end position="185"/>
    </location>
</feature>
<dbReference type="AlphaFoldDB" id="A0A1R2C1H2"/>
<dbReference type="InterPro" id="IPR003958">
    <property type="entry name" value="CBFA_NFYB_domain"/>
</dbReference>
<dbReference type="PANTHER" id="PTHR23430">
    <property type="entry name" value="HISTONE H2A"/>
    <property type="match status" value="1"/>
</dbReference>
<comment type="caution">
    <text evidence="5">The sequence shown here is derived from an EMBL/GenBank/DDBJ whole genome shotgun (WGS) entry which is preliminary data.</text>
</comment>
<evidence type="ECO:0000259" key="4">
    <source>
        <dbReference type="Pfam" id="PF16211"/>
    </source>
</evidence>
<dbReference type="InterPro" id="IPR009072">
    <property type="entry name" value="Histone-fold"/>
</dbReference>
<proteinExistence type="inferred from homology"/>
<keyword evidence="1" id="KW-0158">Chromosome</keyword>
<reference evidence="5 6" key="1">
    <citation type="submission" date="2016-11" db="EMBL/GenBank/DDBJ databases">
        <title>The macronuclear genome of Stentor coeruleus: a giant cell with tiny introns.</title>
        <authorList>
            <person name="Slabodnick M."/>
            <person name="Ruby J.G."/>
            <person name="Reiff S.B."/>
            <person name="Swart E.C."/>
            <person name="Gosai S."/>
            <person name="Prabakaran S."/>
            <person name="Witkowska E."/>
            <person name="Larue G.E."/>
            <person name="Fisher S."/>
            <person name="Freeman R.M."/>
            <person name="Gunawardena J."/>
            <person name="Chu W."/>
            <person name="Stover N.A."/>
            <person name="Gregory B.D."/>
            <person name="Nowacki M."/>
            <person name="Derisi J."/>
            <person name="Roy S.W."/>
            <person name="Marshall W.F."/>
            <person name="Sood P."/>
        </authorList>
    </citation>
    <scope>NUCLEOTIDE SEQUENCE [LARGE SCALE GENOMIC DNA]</scope>
    <source>
        <strain evidence="5">WM001</strain>
    </source>
</reference>
<dbReference type="SMART" id="SM00414">
    <property type="entry name" value="H2A"/>
    <property type="match status" value="1"/>
</dbReference>
<keyword evidence="1" id="KW-0238">DNA-binding</keyword>
<feature type="domain" description="Histone H2A C-terminal" evidence="4">
    <location>
        <begin position="117"/>
        <end position="142"/>
    </location>
</feature>
<dbReference type="InterPro" id="IPR002119">
    <property type="entry name" value="Histone_H2A"/>
</dbReference>